<keyword evidence="2" id="KW-1185">Reference proteome</keyword>
<evidence type="ECO:0000313" key="2">
    <source>
        <dbReference type="Proteomes" id="UP000319801"/>
    </source>
</evidence>
<comment type="caution">
    <text evidence="1">The sequence shown here is derived from an EMBL/GenBank/DDBJ whole genome shotgun (WGS) entry which is preliminary data.</text>
</comment>
<dbReference type="EMBL" id="VCAZ01000059">
    <property type="protein sequence ID" value="TSN67092.1"/>
    <property type="molecule type" value="Genomic_DNA"/>
</dbReference>
<gene>
    <name evidence="1" type="ORF">Baya_8908</name>
</gene>
<organism evidence="1 2">
    <name type="scientific">Bagarius yarrelli</name>
    <name type="common">Goonch</name>
    <name type="synonym">Bagrus yarrelli</name>
    <dbReference type="NCBI Taxonomy" id="175774"/>
    <lineage>
        <taxon>Eukaryota</taxon>
        <taxon>Metazoa</taxon>
        <taxon>Chordata</taxon>
        <taxon>Craniata</taxon>
        <taxon>Vertebrata</taxon>
        <taxon>Euteleostomi</taxon>
        <taxon>Actinopterygii</taxon>
        <taxon>Neopterygii</taxon>
        <taxon>Teleostei</taxon>
        <taxon>Ostariophysi</taxon>
        <taxon>Siluriformes</taxon>
        <taxon>Sisoridae</taxon>
        <taxon>Sisorinae</taxon>
        <taxon>Bagarius</taxon>
    </lineage>
</organism>
<protein>
    <submittedName>
        <fullName evidence="1">Uncharacterized protein</fullName>
    </submittedName>
</protein>
<accession>A0A556U8B0</accession>
<dbReference type="Proteomes" id="UP000319801">
    <property type="component" value="Unassembled WGS sequence"/>
</dbReference>
<proteinExistence type="predicted"/>
<evidence type="ECO:0000313" key="1">
    <source>
        <dbReference type="EMBL" id="TSN67092.1"/>
    </source>
</evidence>
<sequence>MVVKCLALRLIVPVCSPNHAREACEMKLEERRTHKHVHTFKEVLVIEVGNLRGLAPHLLLPRLGSGPQDKQRPLILITALIFSPARSYYHNSRSAQYLAVVRFKTLAVILRESKQEKPNEEGKEWARELDLSVEGSDSIRTVT</sequence>
<reference evidence="1 2" key="1">
    <citation type="journal article" date="2019" name="Genome Biol. Evol.">
        <title>Whole-Genome Sequencing of the Giant Devil Catfish, Bagarius yarrelli.</title>
        <authorList>
            <person name="Jiang W."/>
            <person name="Lv Y."/>
            <person name="Cheng L."/>
            <person name="Yang K."/>
            <person name="Chao B."/>
            <person name="Wang X."/>
            <person name="Li Y."/>
            <person name="Pan X."/>
            <person name="You X."/>
            <person name="Zhang Y."/>
            <person name="Yang J."/>
            <person name="Li J."/>
            <person name="Zhang X."/>
            <person name="Liu S."/>
            <person name="Sun C."/>
            <person name="Yang J."/>
            <person name="Shi Q."/>
        </authorList>
    </citation>
    <scope>NUCLEOTIDE SEQUENCE [LARGE SCALE GENOMIC DNA]</scope>
    <source>
        <strain evidence="1">JWS20170419001</strain>
        <tissue evidence="1">Muscle</tissue>
    </source>
</reference>
<name>A0A556U8B0_BAGYA</name>
<dbReference type="AlphaFoldDB" id="A0A556U8B0"/>